<name>Q4FUI5_PSYA2</name>
<dbReference type="AlphaFoldDB" id="Q4FUI5"/>
<reference evidence="1 2" key="1">
    <citation type="journal article" date="2010" name="Appl. Environ. Microbiol.">
        <title>The genome sequence of Psychrobacter arcticus 273-4, a psychroactive Siberian permafrost bacterium, reveals mechanisms for adaptation to low-temperature growth.</title>
        <authorList>
            <person name="Ayala-del-Rio H.L."/>
            <person name="Chain P.S."/>
            <person name="Grzymski J.J."/>
            <person name="Ponder M.A."/>
            <person name="Ivanova N."/>
            <person name="Bergholz P.W."/>
            <person name="Di Bartolo G."/>
            <person name="Hauser L."/>
            <person name="Land M."/>
            <person name="Bakermans C."/>
            <person name="Rodrigues D."/>
            <person name="Klappenbach J."/>
            <person name="Zarka D."/>
            <person name="Larimer F."/>
            <person name="Richardson P."/>
            <person name="Murray A."/>
            <person name="Thomashow M."/>
            <person name="Tiedje J.M."/>
        </authorList>
    </citation>
    <scope>NUCLEOTIDE SEQUENCE [LARGE SCALE GENOMIC DNA]</scope>
    <source>
        <strain evidence="2">DSM 17307 / VKM B-2377 / 273-4</strain>
    </source>
</reference>
<protein>
    <recommendedName>
        <fullName evidence="3">Phage gp6-like head-tail connector protein</fullName>
    </recommendedName>
</protein>
<dbReference type="Pfam" id="PF05135">
    <property type="entry name" value="Phage_connect_1"/>
    <property type="match status" value="1"/>
</dbReference>
<dbReference type="CDD" id="cd08054">
    <property type="entry name" value="gp6"/>
    <property type="match status" value="1"/>
</dbReference>
<dbReference type="KEGG" id="par:Psyc_0460"/>
<evidence type="ECO:0000313" key="1">
    <source>
        <dbReference type="EMBL" id="AAZ18323.1"/>
    </source>
</evidence>
<dbReference type="RefSeq" id="WP_011279759.1">
    <property type="nucleotide sequence ID" value="NC_007204.1"/>
</dbReference>
<evidence type="ECO:0008006" key="3">
    <source>
        <dbReference type="Google" id="ProtNLM"/>
    </source>
</evidence>
<dbReference type="HOGENOM" id="CLU_085951_6_1_6"/>
<proteinExistence type="predicted"/>
<dbReference type="STRING" id="259536.Psyc_0460"/>
<keyword evidence="2" id="KW-1185">Reference proteome</keyword>
<dbReference type="InterPro" id="IPR021146">
    <property type="entry name" value="Phage_gp6-like_head-tail"/>
</dbReference>
<gene>
    <name evidence="1" type="ordered locus">Psyc_0460</name>
</gene>
<dbReference type="Gene3D" id="1.10.3230.30">
    <property type="entry name" value="Phage gp6-like head-tail connector protein"/>
    <property type="match status" value="1"/>
</dbReference>
<accession>Q4FUI5</accession>
<sequence>MITSSITLDQAKSHLRVMHTIDDAYIAGLIPTAHRLIADEIDRELTEDICLTPTGELSESLRHAALLVIGDLYQNREAQQTEQLHMNHALERLLNKYRKMGV</sequence>
<dbReference type="NCBIfam" id="TIGR01560">
    <property type="entry name" value="put_DNA_pack"/>
    <property type="match status" value="1"/>
</dbReference>
<dbReference type="Proteomes" id="UP000000546">
    <property type="component" value="Chromosome"/>
</dbReference>
<organism evidence="1 2">
    <name type="scientific">Psychrobacter arcticus (strain DSM 17307 / VKM B-2377 / 273-4)</name>
    <dbReference type="NCBI Taxonomy" id="259536"/>
    <lineage>
        <taxon>Bacteria</taxon>
        <taxon>Pseudomonadati</taxon>
        <taxon>Pseudomonadota</taxon>
        <taxon>Gammaproteobacteria</taxon>
        <taxon>Moraxellales</taxon>
        <taxon>Moraxellaceae</taxon>
        <taxon>Psychrobacter</taxon>
    </lineage>
</organism>
<evidence type="ECO:0000313" key="2">
    <source>
        <dbReference type="Proteomes" id="UP000000546"/>
    </source>
</evidence>
<dbReference type="EMBL" id="CP000082">
    <property type="protein sequence ID" value="AAZ18323.1"/>
    <property type="molecule type" value="Genomic_DNA"/>
</dbReference>
<dbReference type="eggNOG" id="ENOG5032YI1">
    <property type="taxonomic scope" value="Bacteria"/>
</dbReference>
<dbReference type="InterPro" id="IPR006450">
    <property type="entry name" value="Phage_HK97_gp6-like"/>
</dbReference>